<name>A0A1W0CZG8_9NEIS</name>
<dbReference type="Proteomes" id="UP000192721">
    <property type="component" value="Unassembled WGS sequence"/>
</dbReference>
<reference evidence="6 7" key="1">
    <citation type="submission" date="2017-02" db="EMBL/GenBank/DDBJ databases">
        <title>Chromobacterium haemolyticum H5244.</title>
        <authorList>
            <person name="Gulvik C.A."/>
        </authorList>
    </citation>
    <scope>NUCLEOTIDE SEQUENCE [LARGE SCALE GENOMIC DNA]</scope>
    <source>
        <strain evidence="6 7">H5244</strain>
    </source>
</reference>
<dbReference type="PANTHER" id="PTHR30346:SF0">
    <property type="entry name" value="HCA OPERON TRANSCRIPTIONAL ACTIVATOR HCAR"/>
    <property type="match status" value="1"/>
</dbReference>
<protein>
    <submittedName>
        <fullName evidence="6">LysR family transcriptional regulator</fullName>
    </submittedName>
</protein>
<evidence type="ECO:0000259" key="5">
    <source>
        <dbReference type="PROSITE" id="PS50931"/>
    </source>
</evidence>
<evidence type="ECO:0000313" key="7">
    <source>
        <dbReference type="Proteomes" id="UP000192721"/>
    </source>
</evidence>
<dbReference type="InterPro" id="IPR005119">
    <property type="entry name" value="LysR_subst-bd"/>
</dbReference>
<dbReference type="GO" id="GO:0032993">
    <property type="term" value="C:protein-DNA complex"/>
    <property type="evidence" value="ECO:0007669"/>
    <property type="project" value="TreeGrafter"/>
</dbReference>
<dbReference type="AlphaFoldDB" id="A0A1W0CZG8"/>
<dbReference type="GO" id="GO:0003700">
    <property type="term" value="F:DNA-binding transcription factor activity"/>
    <property type="evidence" value="ECO:0007669"/>
    <property type="project" value="InterPro"/>
</dbReference>
<proteinExistence type="inferred from homology"/>
<dbReference type="InterPro" id="IPR036388">
    <property type="entry name" value="WH-like_DNA-bd_sf"/>
</dbReference>
<evidence type="ECO:0000313" key="6">
    <source>
        <dbReference type="EMBL" id="OQS40189.1"/>
    </source>
</evidence>
<dbReference type="PROSITE" id="PS50931">
    <property type="entry name" value="HTH_LYSR"/>
    <property type="match status" value="1"/>
</dbReference>
<comment type="similarity">
    <text evidence="1">Belongs to the LysR transcriptional regulatory family.</text>
</comment>
<comment type="caution">
    <text evidence="6">The sequence shown here is derived from an EMBL/GenBank/DDBJ whole genome shotgun (WGS) entry which is preliminary data.</text>
</comment>
<keyword evidence="2" id="KW-0805">Transcription regulation</keyword>
<feature type="domain" description="HTH lysR-type" evidence="5">
    <location>
        <begin position="7"/>
        <end position="64"/>
    </location>
</feature>
<dbReference type="GO" id="GO:0003677">
    <property type="term" value="F:DNA binding"/>
    <property type="evidence" value="ECO:0007669"/>
    <property type="project" value="UniProtKB-KW"/>
</dbReference>
<organism evidence="6 7">
    <name type="scientific">Chromobacterium haemolyticum</name>
    <dbReference type="NCBI Taxonomy" id="394935"/>
    <lineage>
        <taxon>Bacteria</taxon>
        <taxon>Pseudomonadati</taxon>
        <taxon>Pseudomonadota</taxon>
        <taxon>Betaproteobacteria</taxon>
        <taxon>Neisseriales</taxon>
        <taxon>Chromobacteriaceae</taxon>
        <taxon>Chromobacterium</taxon>
    </lineage>
</organism>
<dbReference type="Gene3D" id="3.40.190.290">
    <property type="match status" value="1"/>
</dbReference>
<evidence type="ECO:0000256" key="4">
    <source>
        <dbReference type="ARBA" id="ARBA00023163"/>
    </source>
</evidence>
<keyword evidence="4" id="KW-0804">Transcription</keyword>
<dbReference type="InterPro" id="IPR036390">
    <property type="entry name" value="WH_DNA-bd_sf"/>
</dbReference>
<dbReference type="SUPFAM" id="SSF53850">
    <property type="entry name" value="Periplasmic binding protein-like II"/>
    <property type="match status" value="1"/>
</dbReference>
<evidence type="ECO:0000256" key="3">
    <source>
        <dbReference type="ARBA" id="ARBA00023125"/>
    </source>
</evidence>
<accession>A0A1W0CZG8</accession>
<dbReference type="PANTHER" id="PTHR30346">
    <property type="entry name" value="TRANSCRIPTIONAL DUAL REGULATOR HCAR-RELATED"/>
    <property type="match status" value="1"/>
</dbReference>
<dbReference type="RefSeq" id="WP_081555514.1">
    <property type="nucleotide sequence ID" value="NZ_MUKV01000011.1"/>
</dbReference>
<dbReference type="Pfam" id="PF00126">
    <property type="entry name" value="HTH_1"/>
    <property type="match status" value="1"/>
</dbReference>
<evidence type="ECO:0000256" key="2">
    <source>
        <dbReference type="ARBA" id="ARBA00023015"/>
    </source>
</evidence>
<sequence>MWTHDEVTLKKLGVFLAFMRLGNMSRAAEALGQSPVSVHRALHSLEQALACPLFQRSGRRLIPLESAQALLLSAERALLELEHGVRQTREAAGFGSARLRVGALYSLTAGALPRILAGLKTRRPQLTVDLTLASNQELRQKLADGALDAVVIVARETRADPAWVSIPMFEDEICFAAPLNSPLGQSESIDLATLPKLPFVSLHDSFATGQDFMQAFAIAGVLPNVVMRVADIFSLSNLVCGGIGYSLLPRRVALFSPQLQLIPLAAKYRRTQHIHLLLASKRERDPNLLALAAECRLYGRGHSPLIPPSAATVQA</sequence>
<dbReference type="SUPFAM" id="SSF46785">
    <property type="entry name" value="Winged helix' DNA-binding domain"/>
    <property type="match status" value="1"/>
</dbReference>
<gene>
    <name evidence="6" type="ORF">B0T45_11005</name>
</gene>
<keyword evidence="3" id="KW-0238">DNA-binding</keyword>
<dbReference type="InterPro" id="IPR000847">
    <property type="entry name" value="LysR_HTH_N"/>
</dbReference>
<dbReference type="Gene3D" id="1.10.10.10">
    <property type="entry name" value="Winged helix-like DNA-binding domain superfamily/Winged helix DNA-binding domain"/>
    <property type="match status" value="1"/>
</dbReference>
<dbReference type="EMBL" id="MUKV01000011">
    <property type="protein sequence ID" value="OQS40189.1"/>
    <property type="molecule type" value="Genomic_DNA"/>
</dbReference>
<evidence type="ECO:0000256" key="1">
    <source>
        <dbReference type="ARBA" id="ARBA00009437"/>
    </source>
</evidence>
<dbReference type="Pfam" id="PF03466">
    <property type="entry name" value="LysR_substrate"/>
    <property type="match status" value="1"/>
</dbReference>